<proteinExistence type="predicted"/>
<name>A0AAE1NUJ8_9EUCA</name>
<evidence type="ECO:0000256" key="1">
    <source>
        <dbReference type="SAM" id="MobiDB-lite"/>
    </source>
</evidence>
<comment type="caution">
    <text evidence="2">The sequence shown here is derived from an EMBL/GenBank/DDBJ whole genome shotgun (WGS) entry which is preliminary data.</text>
</comment>
<dbReference type="Proteomes" id="UP001292094">
    <property type="component" value="Unassembled WGS sequence"/>
</dbReference>
<dbReference type="AlphaFoldDB" id="A0AAE1NUJ8"/>
<organism evidence="2 3">
    <name type="scientific">Petrolisthes manimaculis</name>
    <dbReference type="NCBI Taxonomy" id="1843537"/>
    <lineage>
        <taxon>Eukaryota</taxon>
        <taxon>Metazoa</taxon>
        <taxon>Ecdysozoa</taxon>
        <taxon>Arthropoda</taxon>
        <taxon>Crustacea</taxon>
        <taxon>Multicrustacea</taxon>
        <taxon>Malacostraca</taxon>
        <taxon>Eumalacostraca</taxon>
        <taxon>Eucarida</taxon>
        <taxon>Decapoda</taxon>
        <taxon>Pleocyemata</taxon>
        <taxon>Anomura</taxon>
        <taxon>Galatheoidea</taxon>
        <taxon>Porcellanidae</taxon>
        <taxon>Petrolisthes</taxon>
    </lineage>
</organism>
<dbReference type="EMBL" id="JAWZYT010004077">
    <property type="protein sequence ID" value="KAK4295432.1"/>
    <property type="molecule type" value="Genomic_DNA"/>
</dbReference>
<accession>A0AAE1NUJ8</accession>
<feature type="compositionally biased region" description="Polar residues" evidence="1">
    <location>
        <begin position="167"/>
        <end position="177"/>
    </location>
</feature>
<keyword evidence="3" id="KW-1185">Reference proteome</keyword>
<evidence type="ECO:0000313" key="2">
    <source>
        <dbReference type="EMBL" id="KAK4295432.1"/>
    </source>
</evidence>
<reference evidence="2" key="1">
    <citation type="submission" date="2023-11" db="EMBL/GenBank/DDBJ databases">
        <title>Genome assemblies of two species of porcelain crab, Petrolisthes cinctipes and Petrolisthes manimaculis (Anomura: Porcellanidae).</title>
        <authorList>
            <person name="Angst P."/>
        </authorList>
    </citation>
    <scope>NUCLEOTIDE SEQUENCE</scope>
    <source>
        <strain evidence="2">PB745_02</strain>
        <tissue evidence="2">Gill</tissue>
    </source>
</reference>
<feature type="compositionally biased region" description="Basic and acidic residues" evidence="1">
    <location>
        <begin position="197"/>
        <end position="227"/>
    </location>
</feature>
<protein>
    <submittedName>
        <fullName evidence="2">Uncharacterized protein</fullName>
    </submittedName>
</protein>
<sequence>MPESSAVKKKRQRHFWKWITYTKKLPRGALQDRALANRLRSEHSRAFPSLYSAVKSIDAKESIHLFHCKLLRFNQSLKEGDPEYCDAKFNELELFDREITPERFEAFLKHYLSGHSSFVKHGGRSDHRIYQMHYLDRAFNAFKCGRRPINKYMKRMMMKKKKEEKTQQSIVSEQPTVPEQLIKPQTPKEGGTRRRTREATGRGEGATEKREKTKERREETKERRLID</sequence>
<feature type="region of interest" description="Disordered" evidence="1">
    <location>
        <begin position="158"/>
        <end position="227"/>
    </location>
</feature>
<evidence type="ECO:0000313" key="3">
    <source>
        <dbReference type="Proteomes" id="UP001292094"/>
    </source>
</evidence>
<gene>
    <name evidence="2" type="ORF">Pmani_032002</name>
</gene>